<sequence length="292" mass="32965">MLSSKIRPLFIAALLLMVISLSVCFKPDDNGFALAREIIVMRTIGHKILLSSGDSSSRVLPVYQTNDGQYHIRFESTFKFSPDSVVSIIRQNIEKNHLPADYIVNVVECQSNQVIFGFAILKTEQTNLVPCKGRKQPKAYYSVNIAFRDTMFNALNTKYVVATGGGLIAFMLIFSGLRITIKGKKSLISVENTLAATPKVVTIWRYKFHTDDQYLECKEEKVELSDKEAKLLNILATKQNELVERGVLQKVWEDEGVIVARSLDMFISKLRKKLESDPTVRVVNIHGKGYKL</sequence>
<evidence type="ECO:0000256" key="3">
    <source>
        <dbReference type="SAM" id="Phobius"/>
    </source>
</evidence>
<evidence type="ECO:0000313" key="5">
    <source>
        <dbReference type="EMBL" id="MFD0793403.1"/>
    </source>
</evidence>
<feature type="transmembrane region" description="Helical" evidence="3">
    <location>
        <begin position="159"/>
        <end position="177"/>
    </location>
</feature>
<accession>A0ABW3AQY0</accession>
<keyword evidence="3" id="KW-0472">Membrane</keyword>
<keyword evidence="3" id="KW-1133">Transmembrane helix</keyword>
<dbReference type="Gene3D" id="1.10.10.10">
    <property type="entry name" value="Winged helix-like DNA-binding domain superfamily/Winged helix DNA-binding domain"/>
    <property type="match status" value="1"/>
</dbReference>
<dbReference type="InterPro" id="IPR001867">
    <property type="entry name" value="OmpR/PhoB-type_DNA-bd"/>
</dbReference>
<organism evidence="5 6">
    <name type="scientific">Mucilaginibacter litoreus</name>
    <dbReference type="NCBI Taxonomy" id="1048221"/>
    <lineage>
        <taxon>Bacteria</taxon>
        <taxon>Pseudomonadati</taxon>
        <taxon>Bacteroidota</taxon>
        <taxon>Sphingobacteriia</taxon>
        <taxon>Sphingobacteriales</taxon>
        <taxon>Sphingobacteriaceae</taxon>
        <taxon>Mucilaginibacter</taxon>
    </lineage>
</organism>
<name>A0ABW3AQY0_9SPHI</name>
<dbReference type="PROSITE" id="PS51755">
    <property type="entry name" value="OMPR_PHOB"/>
    <property type="match status" value="1"/>
</dbReference>
<evidence type="ECO:0000259" key="4">
    <source>
        <dbReference type="PROSITE" id="PS51755"/>
    </source>
</evidence>
<comment type="caution">
    <text evidence="5">The sequence shown here is derived from an EMBL/GenBank/DDBJ whole genome shotgun (WGS) entry which is preliminary data.</text>
</comment>
<dbReference type="InterPro" id="IPR036388">
    <property type="entry name" value="WH-like_DNA-bd_sf"/>
</dbReference>
<dbReference type="Proteomes" id="UP001597010">
    <property type="component" value="Unassembled WGS sequence"/>
</dbReference>
<feature type="DNA-binding region" description="OmpR/PhoB-type" evidence="2">
    <location>
        <begin position="198"/>
        <end position="292"/>
    </location>
</feature>
<evidence type="ECO:0000256" key="1">
    <source>
        <dbReference type="ARBA" id="ARBA00023125"/>
    </source>
</evidence>
<keyword evidence="6" id="KW-1185">Reference proteome</keyword>
<reference evidence="6" key="1">
    <citation type="journal article" date="2019" name="Int. J. Syst. Evol. Microbiol.">
        <title>The Global Catalogue of Microorganisms (GCM) 10K type strain sequencing project: providing services to taxonomists for standard genome sequencing and annotation.</title>
        <authorList>
            <consortium name="The Broad Institute Genomics Platform"/>
            <consortium name="The Broad Institute Genome Sequencing Center for Infectious Disease"/>
            <person name="Wu L."/>
            <person name="Ma J."/>
        </authorList>
    </citation>
    <scope>NUCLEOTIDE SEQUENCE [LARGE SCALE GENOMIC DNA]</scope>
    <source>
        <strain evidence="6">CCUG 61484</strain>
    </source>
</reference>
<evidence type="ECO:0000313" key="6">
    <source>
        <dbReference type="Proteomes" id="UP001597010"/>
    </source>
</evidence>
<dbReference type="SMART" id="SM00862">
    <property type="entry name" value="Trans_reg_C"/>
    <property type="match status" value="1"/>
</dbReference>
<gene>
    <name evidence="5" type="ORF">ACFQZX_07220</name>
</gene>
<keyword evidence="3" id="KW-0812">Transmembrane</keyword>
<dbReference type="SUPFAM" id="SSF46894">
    <property type="entry name" value="C-terminal effector domain of the bipartite response regulators"/>
    <property type="match status" value="1"/>
</dbReference>
<protein>
    <submittedName>
        <fullName evidence="5">Helix-turn-helix domain-containing protein</fullName>
    </submittedName>
</protein>
<dbReference type="EMBL" id="JBHTHZ010000003">
    <property type="protein sequence ID" value="MFD0793403.1"/>
    <property type="molecule type" value="Genomic_DNA"/>
</dbReference>
<dbReference type="InterPro" id="IPR016032">
    <property type="entry name" value="Sig_transdc_resp-reg_C-effctor"/>
</dbReference>
<dbReference type="CDD" id="cd00383">
    <property type="entry name" value="trans_reg_C"/>
    <property type="match status" value="1"/>
</dbReference>
<evidence type="ECO:0000256" key="2">
    <source>
        <dbReference type="PROSITE-ProRule" id="PRU01091"/>
    </source>
</evidence>
<dbReference type="Pfam" id="PF00486">
    <property type="entry name" value="Trans_reg_C"/>
    <property type="match status" value="1"/>
</dbReference>
<feature type="domain" description="OmpR/PhoB-type" evidence="4">
    <location>
        <begin position="198"/>
        <end position="292"/>
    </location>
</feature>
<proteinExistence type="predicted"/>
<keyword evidence="1 2" id="KW-0238">DNA-binding</keyword>